<comment type="caution">
    <text evidence="10">The sequence shown here is derived from an EMBL/GenBank/DDBJ whole genome shotgun (WGS) entry which is preliminary data.</text>
</comment>
<keyword evidence="1" id="KW-0121">Carboxypeptidase</keyword>
<dbReference type="Pfam" id="PF03793">
    <property type="entry name" value="PASTA"/>
    <property type="match status" value="1"/>
</dbReference>
<evidence type="ECO:0000256" key="3">
    <source>
        <dbReference type="ARBA" id="ARBA00022676"/>
    </source>
</evidence>
<dbReference type="CDD" id="cd06577">
    <property type="entry name" value="PASTA_pknB"/>
    <property type="match status" value="1"/>
</dbReference>
<keyword evidence="5" id="KW-0378">Hydrolase</keyword>
<dbReference type="GO" id="GO:0006508">
    <property type="term" value="P:proteolysis"/>
    <property type="evidence" value="ECO:0007669"/>
    <property type="project" value="UniProtKB-KW"/>
</dbReference>
<dbReference type="RefSeq" id="WP_150894652.1">
    <property type="nucleotide sequence ID" value="NZ_VYUY01000018.1"/>
</dbReference>
<dbReference type="Gene3D" id="3.30.10.20">
    <property type="match status" value="2"/>
</dbReference>
<dbReference type="AlphaFoldDB" id="A0A5N0T8C4"/>
<dbReference type="SUPFAM" id="SSF56601">
    <property type="entry name" value="beta-lactamase/transpeptidase-like"/>
    <property type="match status" value="1"/>
</dbReference>
<dbReference type="GO" id="GO:0008658">
    <property type="term" value="F:penicillin binding"/>
    <property type="evidence" value="ECO:0007669"/>
    <property type="project" value="InterPro"/>
</dbReference>
<gene>
    <name evidence="10" type="ORF">F6B40_12810</name>
</gene>
<keyword evidence="3" id="KW-0328">Glycosyltransferase</keyword>
<dbReference type="Gene3D" id="1.10.3810.10">
    <property type="entry name" value="Biosynthetic peptidoglycan transglycosylase-like"/>
    <property type="match status" value="1"/>
</dbReference>
<evidence type="ECO:0000256" key="4">
    <source>
        <dbReference type="ARBA" id="ARBA00022679"/>
    </source>
</evidence>
<dbReference type="PANTHER" id="PTHR32282">
    <property type="entry name" value="BINDING PROTEIN TRANSPEPTIDASE, PUTATIVE-RELATED"/>
    <property type="match status" value="1"/>
</dbReference>
<reference evidence="11" key="1">
    <citation type="submission" date="2019-09" db="EMBL/GenBank/DDBJ databases">
        <title>Mumia zhuanghuii sp. nov. isolated from the intestinal contents of plateau pika (Ochotona curzoniae) in the Qinghai-Tibet plateau of China.</title>
        <authorList>
            <person name="Tian Z."/>
        </authorList>
    </citation>
    <scope>NUCLEOTIDE SEQUENCE [LARGE SCALE GENOMIC DNA]</scope>
    <source>
        <strain evidence="11">L-033</strain>
    </source>
</reference>
<dbReference type="Gene3D" id="3.40.710.10">
    <property type="entry name" value="DD-peptidase/beta-lactamase superfamily"/>
    <property type="match status" value="1"/>
</dbReference>
<comment type="catalytic activity">
    <reaction evidence="7">
        <text>Preferential cleavage: (Ac)2-L-Lys-D-Ala-|-D-Ala. Also transpeptidation of peptidyl-alanyl moieties that are N-acyl substituents of D-alanine.</text>
        <dbReference type="EC" id="3.4.16.4"/>
    </reaction>
</comment>
<dbReference type="InterPro" id="IPR023346">
    <property type="entry name" value="Lysozyme-like_dom_sf"/>
</dbReference>
<keyword evidence="2" id="KW-0645">Protease</keyword>
<dbReference type="InterPro" id="IPR005543">
    <property type="entry name" value="PASTA_dom"/>
</dbReference>
<evidence type="ECO:0000256" key="8">
    <source>
        <dbReference type="ARBA" id="ARBA00049902"/>
    </source>
</evidence>
<proteinExistence type="predicted"/>
<dbReference type="Proteomes" id="UP000326838">
    <property type="component" value="Unassembled WGS sequence"/>
</dbReference>
<organism evidence="10 11">
    <name type="scientific">Microbacterium caowuchunii</name>
    <dbReference type="NCBI Taxonomy" id="2614638"/>
    <lineage>
        <taxon>Bacteria</taxon>
        <taxon>Bacillati</taxon>
        <taxon>Actinomycetota</taxon>
        <taxon>Actinomycetes</taxon>
        <taxon>Micrococcales</taxon>
        <taxon>Microbacteriaceae</taxon>
        <taxon>Microbacterium</taxon>
    </lineage>
</organism>
<evidence type="ECO:0000256" key="5">
    <source>
        <dbReference type="ARBA" id="ARBA00022801"/>
    </source>
</evidence>
<keyword evidence="4" id="KW-0808">Transferase</keyword>
<keyword evidence="11" id="KW-1185">Reference proteome</keyword>
<evidence type="ECO:0000256" key="6">
    <source>
        <dbReference type="ARBA" id="ARBA00023268"/>
    </source>
</evidence>
<dbReference type="InterPro" id="IPR012338">
    <property type="entry name" value="Beta-lactam/transpept-like"/>
</dbReference>
<dbReference type="GO" id="GO:0030288">
    <property type="term" value="C:outer membrane-bounded periplasmic space"/>
    <property type="evidence" value="ECO:0007669"/>
    <property type="project" value="TreeGrafter"/>
</dbReference>
<dbReference type="GO" id="GO:0009252">
    <property type="term" value="P:peptidoglycan biosynthetic process"/>
    <property type="evidence" value="ECO:0007669"/>
    <property type="project" value="TreeGrafter"/>
</dbReference>
<keyword evidence="6" id="KW-0511">Multifunctional enzyme</keyword>
<name>A0A5N0T8C4_9MICO</name>
<protein>
    <submittedName>
        <fullName evidence="10">PASTA domain-containing protein</fullName>
    </submittedName>
</protein>
<evidence type="ECO:0000256" key="1">
    <source>
        <dbReference type="ARBA" id="ARBA00022645"/>
    </source>
</evidence>
<dbReference type="InterPro" id="IPR050396">
    <property type="entry name" value="Glycosyltr_51/Transpeptidase"/>
</dbReference>
<dbReference type="PANTHER" id="PTHR32282:SF33">
    <property type="entry name" value="PEPTIDOGLYCAN GLYCOSYLTRANSFERASE"/>
    <property type="match status" value="1"/>
</dbReference>
<evidence type="ECO:0000313" key="11">
    <source>
        <dbReference type="Proteomes" id="UP000326838"/>
    </source>
</evidence>
<dbReference type="Pfam" id="PF00912">
    <property type="entry name" value="Transgly"/>
    <property type="match status" value="1"/>
</dbReference>
<dbReference type="GO" id="GO:0009002">
    <property type="term" value="F:serine-type D-Ala-D-Ala carboxypeptidase activity"/>
    <property type="evidence" value="ECO:0007669"/>
    <property type="project" value="UniProtKB-EC"/>
</dbReference>
<evidence type="ECO:0000259" key="9">
    <source>
        <dbReference type="PROSITE" id="PS51178"/>
    </source>
</evidence>
<dbReference type="PROSITE" id="PS51178">
    <property type="entry name" value="PASTA"/>
    <property type="match status" value="1"/>
</dbReference>
<dbReference type="InterPro" id="IPR001460">
    <property type="entry name" value="PCN-bd_Tpept"/>
</dbReference>
<accession>A0A5N0T8C4</accession>
<dbReference type="GO" id="GO:0008955">
    <property type="term" value="F:peptidoglycan glycosyltransferase activity"/>
    <property type="evidence" value="ECO:0007669"/>
    <property type="project" value="UniProtKB-EC"/>
</dbReference>
<evidence type="ECO:0000313" key="10">
    <source>
        <dbReference type="EMBL" id="KAA9131172.1"/>
    </source>
</evidence>
<evidence type="ECO:0000256" key="7">
    <source>
        <dbReference type="ARBA" id="ARBA00034000"/>
    </source>
</evidence>
<evidence type="ECO:0000256" key="2">
    <source>
        <dbReference type="ARBA" id="ARBA00022670"/>
    </source>
</evidence>
<dbReference type="Pfam" id="PF00905">
    <property type="entry name" value="Transpeptidase"/>
    <property type="match status" value="1"/>
</dbReference>
<dbReference type="InterPro" id="IPR001264">
    <property type="entry name" value="Glyco_trans_51"/>
</dbReference>
<sequence>MPDTKRTATGVLSGLAGLVGLSAVAGVLITATVTPAIAVTGAAASSAITMFDNMPSYLEISDLMEPTTLLVNDPNTGEYVEMASFYDQNRSPVGFDQVATVMYDAILSSEDPRYYEHGGVDLIGTTRAVLSNLQGGASTQGGSSISQQYVKNILIQKCEWDATTDQEKQECFIEATNSSGTEGIERKLQEMRYAVQLEQEYSKNDILLGYLNIANFGGITYGIDAAARHYFGVPASDLSLGQAAVLAGIVQNPNTYRVDQPNNEVNGAADGYALTKKRQTYVLNRMLDDGKITQEQHDAAVAEPITPNITNPAQGCAGTIAPYFCQYVVEVIKNDPAFGETSEDRQLALRRGGLKVYTTLDWRLQDAAAATMAEIAPSSMEGMSFGASAVNIEASTGRVLSIAQNTQFSEDASLASDPNYSALVYAGDQKFGKSGGFNAGSTFKIFTLVDWLEQGRSVNEVLNGRNRVFPRMTNSCSGDWVNYGGDRIGNFGNVGGYTGTPMQFTSASLNSGFLAMAEQLDLCDIGKVAAKMGVTLGNGEPIPMTVANEVIGSDNVSPMAMAGAYATVANNGVYCQPQVIDRVTDANGNELPKPERTCEQVLTPEVAATAAYALRGVMNGGTGAGANPYDGVPVIGKTGTHEGWQSWMIESSTAVATAVWVGNSTGEASLFNRSANGYQLSNMRYAIARNIQGAANEIYGGNAFPSPAGNLTKTVLRDVPNVVGMNVGEAQARLEDAGFTVTVGEPVDSDAATDIVAAQNPSGQAAGGSTITINPSNGQGGTIPSVSGTVQNAQQQLAAAGFTNVGLGACTEDKELKPNETKVLGTSPAAGTAANKGAQVTVDYARDTCAP</sequence>
<comment type="catalytic activity">
    <reaction evidence="8">
        <text>[GlcNAc-(1-&gt;4)-Mur2Ac(oyl-L-Ala-gamma-D-Glu-L-Lys-D-Ala-D-Ala)](n)-di-trans,octa-cis-undecaprenyl diphosphate + beta-D-GlcNAc-(1-&gt;4)-Mur2Ac(oyl-L-Ala-gamma-D-Glu-L-Lys-D-Ala-D-Ala)-di-trans,octa-cis-undecaprenyl diphosphate = [GlcNAc-(1-&gt;4)-Mur2Ac(oyl-L-Ala-gamma-D-Glu-L-Lys-D-Ala-D-Ala)](n+1)-di-trans,octa-cis-undecaprenyl diphosphate + di-trans,octa-cis-undecaprenyl diphosphate + H(+)</text>
        <dbReference type="Rhea" id="RHEA:23708"/>
        <dbReference type="Rhea" id="RHEA-COMP:9602"/>
        <dbReference type="Rhea" id="RHEA-COMP:9603"/>
        <dbReference type="ChEBI" id="CHEBI:15378"/>
        <dbReference type="ChEBI" id="CHEBI:58405"/>
        <dbReference type="ChEBI" id="CHEBI:60033"/>
        <dbReference type="ChEBI" id="CHEBI:78435"/>
        <dbReference type="EC" id="2.4.99.28"/>
    </reaction>
</comment>
<feature type="domain" description="PASTA" evidence="9">
    <location>
        <begin position="713"/>
        <end position="777"/>
    </location>
</feature>
<dbReference type="SMART" id="SM00740">
    <property type="entry name" value="PASTA"/>
    <property type="match status" value="2"/>
</dbReference>
<dbReference type="InterPro" id="IPR036950">
    <property type="entry name" value="PBP_transglycosylase"/>
</dbReference>
<dbReference type="SUPFAM" id="SSF53955">
    <property type="entry name" value="Lysozyme-like"/>
    <property type="match status" value="1"/>
</dbReference>
<dbReference type="EMBL" id="VYUY01000018">
    <property type="protein sequence ID" value="KAA9131172.1"/>
    <property type="molecule type" value="Genomic_DNA"/>
</dbReference>